<protein>
    <submittedName>
        <fullName evidence="1">Transposase</fullName>
    </submittedName>
</protein>
<keyword evidence="2" id="KW-1185">Reference proteome</keyword>
<accession>A0ABR9CX36</accession>
<proteinExistence type="predicted"/>
<organism evidence="1 2">
    <name type="scientific">Methylomonas albis</name>
    <dbReference type="NCBI Taxonomy" id="1854563"/>
    <lineage>
        <taxon>Bacteria</taxon>
        <taxon>Pseudomonadati</taxon>
        <taxon>Pseudomonadota</taxon>
        <taxon>Gammaproteobacteria</taxon>
        <taxon>Methylococcales</taxon>
        <taxon>Methylococcaceae</taxon>
        <taxon>Methylomonas</taxon>
    </lineage>
</organism>
<dbReference type="RefSeq" id="WP_192373806.1">
    <property type="nucleotide sequence ID" value="NZ_CAJHIV010000001.1"/>
</dbReference>
<dbReference type="PANTHER" id="PTHR33055:SF3">
    <property type="entry name" value="PUTATIVE TRANSPOSASE FOR IS117-RELATED"/>
    <property type="match status" value="1"/>
</dbReference>
<dbReference type="InterPro" id="IPR047650">
    <property type="entry name" value="Transpos_IS110"/>
</dbReference>
<dbReference type="PANTHER" id="PTHR33055">
    <property type="entry name" value="TRANSPOSASE FOR INSERTION SEQUENCE ELEMENT IS1111A"/>
    <property type="match status" value="1"/>
</dbReference>
<dbReference type="Proteomes" id="UP000652176">
    <property type="component" value="Unassembled WGS sequence"/>
</dbReference>
<gene>
    <name evidence="1" type="ORF">IE877_06025</name>
</gene>
<evidence type="ECO:0000313" key="1">
    <source>
        <dbReference type="EMBL" id="MBD9355439.1"/>
    </source>
</evidence>
<comment type="caution">
    <text evidence="1">The sequence shown here is derived from an EMBL/GenBank/DDBJ whole genome shotgun (WGS) entry which is preliminary data.</text>
</comment>
<dbReference type="EMBL" id="JACXSS010000001">
    <property type="protein sequence ID" value="MBD9355439.1"/>
    <property type="molecule type" value="Genomic_DNA"/>
</dbReference>
<sequence>MNRNVVGLDIAKQVFHLFMMPDGKAIKRKLKRSELLEFIAQLPPSLIVLEACSGSHHWARSFQKLGHEVELLNARYVKAFVVGNKNDFNDTHTGHKCRGNLYGGTATEQTYGEH</sequence>
<evidence type="ECO:0000313" key="2">
    <source>
        <dbReference type="Proteomes" id="UP000652176"/>
    </source>
</evidence>
<reference evidence="1 2" key="1">
    <citation type="submission" date="2020-09" db="EMBL/GenBank/DDBJ databases">
        <title>Methylomonas albis sp. nov. and Methylomonas fluvii sp. nov.: Two cold-adapted methanotrophs from the River Elbe and an amended description of Methylovulum psychrotolerans strain Eb1.</title>
        <authorList>
            <person name="Bussmann I.K."/>
            <person name="Klings K.-W."/>
            <person name="Warnstedt J."/>
            <person name="Hoppert M."/>
            <person name="Saborowski A."/>
            <person name="Horn F."/>
            <person name="Liebner S."/>
        </authorList>
    </citation>
    <scope>NUCLEOTIDE SEQUENCE [LARGE SCALE GENOMIC DNA]</scope>
    <source>
        <strain evidence="1 2">EbA</strain>
    </source>
</reference>
<name>A0ABR9CX36_9GAMM</name>